<evidence type="ECO:0000313" key="1">
    <source>
        <dbReference type="EMBL" id="MBC5764958.1"/>
    </source>
</evidence>
<dbReference type="InterPro" id="IPR016064">
    <property type="entry name" value="NAD/diacylglycerol_kinase_sf"/>
</dbReference>
<evidence type="ECO:0000313" key="2">
    <source>
        <dbReference type="Proteomes" id="UP000596827"/>
    </source>
</evidence>
<name>A0A923M6X5_9BURK</name>
<dbReference type="SUPFAM" id="SSF111331">
    <property type="entry name" value="NAD kinase/diacylglycerol kinase-like"/>
    <property type="match status" value="1"/>
</dbReference>
<dbReference type="RefSeq" id="WP_187081416.1">
    <property type="nucleotide sequence ID" value="NZ_JACORU010000003.1"/>
</dbReference>
<dbReference type="GO" id="GO:0003951">
    <property type="term" value="F:NAD+ kinase activity"/>
    <property type="evidence" value="ECO:0007669"/>
    <property type="project" value="InterPro"/>
</dbReference>
<dbReference type="GO" id="GO:0019674">
    <property type="term" value="P:NAD+ metabolic process"/>
    <property type="evidence" value="ECO:0007669"/>
    <property type="project" value="InterPro"/>
</dbReference>
<keyword evidence="1" id="KW-0418">Kinase</keyword>
<dbReference type="Proteomes" id="UP000596827">
    <property type="component" value="Unassembled WGS sequence"/>
</dbReference>
<dbReference type="AlphaFoldDB" id="A0A923M6X5"/>
<accession>A0A923M6X5</accession>
<dbReference type="InterPro" id="IPR017437">
    <property type="entry name" value="ATP-NAD_kinase_PpnK-typ_C"/>
</dbReference>
<protein>
    <submittedName>
        <fullName evidence="1">Sugar kinase</fullName>
    </submittedName>
</protein>
<keyword evidence="2" id="KW-1185">Reference proteome</keyword>
<gene>
    <name evidence="1" type="ORF">H8R02_10880</name>
</gene>
<reference evidence="1" key="1">
    <citation type="submission" date="2020-08" db="EMBL/GenBank/DDBJ databases">
        <title>Ramlibacter sp. GTP1 16S ribosomal RNA gene genome sequencing and assembly.</title>
        <authorList>
            <person name="Kang M."/>
        </authorList>
    </citation>
    <scope>NUCLEOTIDE SEQUENCE</scope>
    <source>
        <strain evidence="1">GTP1</strain>
    </source>
</reference>
<organism evidence="1 2">
    <name type="scientific">Ramlibacter albus</name>
    <dbReference type="NCBI Taxonomy" id="2079448"/>
    <lineage>
        <taxon>Bacteria</taxon>
        <taxon>Pseudomonadati</taxon>
        <taxon>Pseudomonadota</taxon>
        <taxon>Betaproteobacteria</taxon>
        <taxon>Burkholderiales</taxon>
        <taxon>Comamonadaceae</taxon>
        <taxon>Ramlibacter</taxon>
    </lineage>
</organism>
<sequence length="320" mass="34549">MNTARQADAARSASGDRRVVLVTRRTRLDELVARHNTVGQAKFYVETLGADFGDYLRESEAYAAALRQTTATLQEWGRWQSIDRTLLANFVFAPDDIVVALGQDGVVANTMKYLDGQPLVGVNPEASRWDGVLLPFRPQDLKAVIADVAAGRRPLRSVTMAEARMSDGQVLRAVNDLFIGPRGHTSALYDLTHEGHTEFQSSSGLIVSTGLGSTAWMKSIVTGSMAIAHSVAGTTLGTWQALPWDTPELVFAVREPFPTRTSSATLVYGTVAARHPLVVRSRMPESGVIFSDGMEADFLRFTAGLEATIAPAASTGRLVS</sequence>
<keyword evidence="1" id="KW-0808">Transferase</keyword>
<proteinExistence type="predicted"/>
<comment type="caution">
    <text evidence="1">The sequence shown here is derived from an EMBL/GenBank/DDBJ whole genome shotgun (WGS) entry which is preliminary data.</text>
</comment>
<dbReference type="EMBL" id="JACORU010000003">
    <property type="protein sequence ID" value="MBC5764958.1"/>
    <property type="molecule type" value="Genomic_DNA"/>
</dbReference>
<dbReference type="Gene3D" id="2.60.200.30">
    <property type="entry name" value="Probable inorganic polyphosphate/atp-NAD kinase, domain 2"/>
    <property type="match status" value="1"/>
</dbReference>